<dbReference type="PANTHER" id="PTHR12215">
    <property type="entry name" value="PHOSPHOPANTETHEINE TRANSFERASE"/>
    <property type="match status" value="1"/>
</dbReference>
<dbReference type="GO" id="GO:0019878">
    <property type="term" value="P:lysine biosynthetic process via aminoadipic acid"/>
    <property type="evidence" value="ECO:0007669"/>
    <property type="project" value="TreeGrafter"/>
</dbReference>
<gene>
    <name evidence="4" type="ORF">C1H71_07960</name>
</gene>
<dbReference type="EMBL" id="CP025781">
    <property type="protein sequence ID" value="QBC43479.1"/>
    <property type="molecule type" value="Genomic_DNA"/>
</dbReference>
<keyword evidence="5" id="KW-1185">Reference proteome</keyword>
<evidence type="ECO:0000313" key="4">
    <source>
        <dbReference type="EMBL" id="QBC43479.1"/>
    </source>
</evidence>
<dbReference type="GO" id="GO:0008897">
    <property type="term" value="F:holo-[acyl-carrier-protein] synthase activity"/>
    <property type="evidence" value="ECO:0007669"/>
    <property type="project" value="InterPro"/>
</dbReference>
<accession>A0A7G3G8L0</accession>
<reference evidence="4 5" key="1">
    <citation type="submission" date="2018-01" db="EMBL/GenBank/DDBJ databases">
        <title>Genome sequence of Iodobacter sp. strain PCH194 isolated from Indian Trans-Himalaya.</title>
        <authorList>
            <person name="Kumar V."/>
            <person name="Thakur V."/>
            <person name="Kumar S."/>
            <person name="Singh D."/>
        </authorList>
    </citation>
    <scope>NUCLEOTIDE SEQUENCE [LARGE SCALE GENOMIC DNA]</scope>
    <source>
        <strain evidence="4 5">PCH194</strain>
    </source>
</reference>
<dbReference type="GO" id="GO:0000287">
    <property type="term" value="F:magnesium ion binding"/>
    <property type="evidence" value="ECO:0007669"/>
    <property type="project" value="InterPro"/>
</dbReference>
<dbReference type="SUPFAM" id="SSF56214">
    <property type="entry name" value="4'-phosphopantetheinyl transferase"/>
    <property type="match status" value="2"/>
</dbReference>
<dbReference type="KEGG" id="ifl:C1H71_07960"/>
<keyword evidence="2" id="KW-0808">Transferase</keyword>
<dbReference type="Pfam" id="PF01648">
    <property type="entry name" value="ACPS"/>
    <property type="match status" value="1"/>
</dbReference>
<name>A0A7G3G8L0_9NEIS</name>
<dbReference type="InterPro" id="IPR008278">
    <property type="entry name" value="4-PPantetheinyl_Trfase_dom"/>
</dbReference>
<evidence type="ECO:0000256" key="1">
    <source>
        <dbReference type="ARBA" id="ARBA00010990"/>
    </source>
</evidence>
<evidence type="ECO:0000256" key="2">
    <source>
        <dbReference type="ARBA" id="ARBA00022679"/>
    </source>
</evidence>
<dbReference type="InterPro" id="IPR037143">
    <property type="entry name" value="4-PPantetheinyl_Trfase_dom_sf"/>
</dbReference>
<dbReference type="Gene3D" id="3.90.470.20">
    <property type="entry name" value="4'-phosphopantetheinyl transferase domain"/>
    <property type="match status" value="2"/>
</dbReference>
<evidence type="ECO:0000259" key="3">
    <source>
        <dbReference type="Pfam" id="PF01648"/>
    </source>
</evidence>
<dbReference type="InterPro" id="IPR050559">
    <property type="entry name" value="P-Pant_transferase_sf"/>
</dbReference>
<dbReference type="PANTHER" id="PTHR12215:SF10">
    <property type="entry name" value="L-AMINOADIPATE-SEMIALDEHYDE DEHYDROGENASE-PHOSPHOPANTETHEINYL TRANSFERASE"/>
    <property type="match status" value="1"/>
</dbReference>
<organism evidence="4 5">
    <name type="scientific">Iodobacter fluviatilis</name>
    <dbReference type="NCBI Taxonomy" id="537"/>
    <lineage>
        <taxon>Bacteria</taxon>
        <taxon>Pseudomonadati</taxon>
        <taxon>Pseudomonadota</taxon>
        <taxon>Betaproteobacteria</taxon>
        <taxon>Neisseriales</taxon>
        <taxon>Chitinibacteraceae</taxon>
        <taxon>Iodobacter</taxon>
    </lineage>
</organism>
<proteinExistence type="inferred from homology"/>
<protein>
    <recommendedName>
        <fullName evidence="3">4'-phosphopantetheinyl transferase domain-containing protein</fullName>
    </recommendedName>
</protein>
<dbReference type="AlphaFoldDB" id="A0A7G3G8L0"/>
<dbReference type="GO" id="GO:0005829">
    <property type="term" value="C:cytosol"/>
    <property type="evidence" value="ECO:0007669"/>
    <property type="project" value="TreeGrafter"/>
</dbReference>
<dbReference type="Proteomes" id="UP000515917">
    <property type="component" value="Chromosome"/>
</dbReference>
<sequence length="218" mass="24719">MLKVWRVQLDDPAHLHPSRLAWLDQEETNRWQRLRKDAHRYAAAHTALRGILASELACSPSDIQYQQNPWGKPWLRQGPQFSLSHSQGYALIALQPNVPLGVDIELNSKDCDVSWFSQCWSPAELKRMQQPLSPEQALRLWVRKEAVLKALGRGLSLPMSQVVLPLGQAQRMRAITACEGQSALWHLYDLDAGQGKLAAVASRCRYCSDELQVLDYLL</sequence>
<evidence type="ECO:0000313" key="5">
    <source>
        <dbReference type="Proteomes" id="UP000515917"/>
    </source>
</evidence>
<dbReference type="RefSeq" id="WP_130106059.1">
    <property type="nucleotide sequence ID" value="NZ_CP025781.1"/>
</dbReference>
<comment type="similarity">
    <text evidence="1">Belongs to the P-Pant transferase superfamily. Gsp/Sfp/HetI/AcpT family.</text>
</comment>
<feature type="domain" description="4'-phosphopantetheinyl transferase" evidence="3">
    <location>
        <begin position="99"/>
        <end position="194"/>
    </location>
</feature>